<feature type="compositionally biased region" description="Basic and acidic residues" evidence="1">
    <location>
        <begin position="266"/>
        <end position="282"/>
    </location>
</feature>
<organism evidence="3 4">
    <name type="scientific">Candidatus Pullichristensenella excrementigallinarum</name>
    <dbReference type="NCBI Taxonomy" id="2840907"/>
    <lineage>
        <taxon>Bacteria</taxon>
        <taxon>Bacillati</taxon>
        <taxon>Bacillota</taxon>
        <taxon>Clostridia</taxon>
        <taxon>Candidatus Pullichristensenella</taxon>
    </lineage>
</organism>
<evidence type="ECO:0000313" key="3">
    <source>
        <dbReference type="EMBL" id="HIU33029.1"/>
    </source>
</evidence>
<comment type="caution">
    <text evidence="3">The sequence shown here is derived from an EMBL/GenBank/DDBJ whole genome shotgun (WGS) entry which is preliminary data.</text>
</comment>
<dbReference type="EMBL" id="DVMU01000013">
    <property type="protein sequence ID" value="HIU33029.1"/>
    <property type="molecule type" value="Genomic_DNA"/>
</dbReference>
<dbReference type="AlphaFoldDB" id="A0A9D1IBZ0"/>
<proteinExistence type="predicted"/>
<evidence type="ECO:0000313" key="4">
    <source>
        <dbReference type="Proteomes" id="UP000824072"/>
    </source>
</evidence>
<dbReference type="GO" id="GO:0005737">
    <property type="term" value="C:cytoplasm"/>
    <property type="evidence" value="ECO:0007669"/>
    <property type="project" value="TreeGrafter"/>
</dbReference>
<accession>A0A9D1IBZ0</accession>
<dbReference type="Proteomes" id="UP000824072">
    <property type="component" value="Unassembled WGS sequence"/>
</dbReference>
<reference evidence="3" key="1">
    <citation type="submission" date="2020-10" db="EMBL/GenBank/DDBJ databases">
        <authorList>
            <person name="Gilroy R."/>
        </authorList>
    </citation>
    <scope>NUCLEOTIDE SEQUENCE</scope>
    <source>
        <strain evidence="3">ChiHcec3-11533</strain>
    </source>
</reference>
<dbReference type="Pfam" id="PF04468">
    <property type="entry name" value="PSP1"/>
    <property type="match status" value="1"/>
</dbReference>
<feature type="domain" description="PSP1 C-terminal" evidence="2">
    <location>
        <begin position="61"/>
        <end position="146"/>
    </location>
</feature>
<gene>
    <name evidence="3" type="ORF">IAB02_00570</name>
</gene>
<dbReference type="PANTHER" id="PTHR43830">
    <property type="entry name" value="PROTEIN PSP1"/>
    <property type="match status" value="1"/>
</dbReference>
<reference evidence="3" key="2">
    <citation type="journal article" date="2021" name="PeerJ">
        <title>Extensive microbial diversity within the chicken gut microbiome revealed by metagenomics and culture.</title>
        <authorList>
            <person name="Gilroy R."/>
            <person name="Ravi A."/>
            <person name="Getino M."/>
            <person name="Pursley I."/>
            <person name="Horton D.L."/>
            <person name="Alikhan N.F."/>
            <person name="Baker D."/>
            <person name="Gharbi K."/>
            <person name="Hall N."/>
            <person name="Watson M."/>
            <person name="Adriaenssens E.M."/>
            <person name="Foster-Nyarko E."/>
            <person name="Jarju S."/>
            <person name="Secka A."/>
            <person name="Antonio M."/>
            <person name="Oren A."/>
            <person name="Chaudhuri R.R."/>
            <person name="La Ragione R."/>
            <person name="Hildebrand F."/>
            <person name="Pallen M.J."/>
        </authorList>
    </citation>
    <scope>NUCLEOTIDE SEQUENCE</scope>
    <source>
        <strain evidence="3">ChiHcec3-11533</strain>
    </source>
</reference>
<dbReference type="PROSITE" id="PS51411">
    <property type="entry name" value="PSP1_C"/>
    <property type="match status" value="1"/>
</dbReference>
<dbReference type="InterPro" id="IPR007557">
    <property type="entry name" value="PSP1_C"/>
</dbReference>
<sequence>MATVIGVRFKKAGKVYYFDPCEVWPRPGDSVVVETARGVEFGEVVTGAREVDDNQIVSPLKKVIRVATAEDVRRAEYNTRREVEAYRICQEKIHKHKLEMKLVSVEYTFDNSKIIFYFTANGRVDFRELVKDLASVFKMRIELRQIGVRDEAKMLGGLGSCGRPICCGTFLGDFQTVTIKMAKEQNLSLNPTKISGQCGRLMCCLKYEQEYYEQTLKKLPKVGKDIVTPDGVGVITEINAIKEIVKVRIRTADDTFDLREYPISEVRRPGPEDSAAVREIPKARPKRGARPVVEENSEAEADKPQRKRYPHQKAPKNLSTDQFLEKMETDTVVRRKKKDGEKNREKRESKKEAPVEQAAVEQAVPEDRAFEQAPQPTVAQDAPVQAEPEEREGE</sequence>
<dbReference type="InterPro" id="IPR047767">
    <property type="entry name" value="PSP1-like"/>
</dbReference>
<dbReference type="PANTHER" id="PTHR43830:SF3">
    <property type="entry name" value="PROTEIN PSP1"/>
    <property type="match status" value="1"/>
</dbReference>
<dbReference type="NCBIfam" id="NF041131">
    <property type="entry name" value="RicT_YaaT_fam"/>
    <property type="match status" value="1"/>
</dbReference>
<protein>
    <submittedName>
        <fullName evidence="3">Stage 0 sporulation protein</fullName>
    </submittedName>
</protein>
<feature type="compositionally biased region" description="Basic residues" evidence="1">
    <location>
        <begin position="305"/>
        <end position="314"/>
    </location>
</feature>
<feature type="region of interest" description="Disordered" evidence="1">
    <location>
        <begin position="266"/>
        <end position="394"/>
    </location>
</feature>
<evidence type="ECO:0000256" key="1">
    <source>
        <dbReference type="SAM" id="MobiDB-lite"/>
    </source>
</evidence>
<evidence type="ECO:0000259" key="2">
    <source>
        <dbReference type="PROSITE" id="PS51411"/>
    </source>
</evidence>
<feature type="compositionally biased region" description="Basic and acidic residues" evidence="1">
    <location>
        <begin position="323"/>
        <end position="354"/>
    </location>
</feature>
<name>A0A9D1IBZ0_9FIRM</name>